<dbReference type="InterPro" id="IPR036397">
    <property type="entry name" value="RNaseH_sf"/>
</dbReference>
<feature type="domain" description="Integrase catalytic" evidence="1">
    <location>
        <begin position="21"/>
        <end position="137"/>
    </location>
</feature>
<evidence type="ECO:0000313" key="2">
    <source>
        <dbReference type="EMBL" id="VVE29525.1"/>
    </source>
</evidence>
<organism evidence="2 3">
    <name type="scientific">Pandoraea cepalis</name>
    <dbReference type="NCBI Taxonomy" id="2508294"/>
    <lineage>
        <taxon>Bacteria</taxon>
        <taxon>Pseudomonadati</taxon>
        <taxon>Pseudomonadota</taxon>
        <taxon>Betaproteobacteria</taxon>
        <taxon>Burkholderiales</taxon>
        <taxon>Burkholderiaceae</taxon>
        <taxon>Pandoraea</taxon>
    </lineage>
</organism>
<dbReference type="PANTHER" id="PTHR47515:SF2">
    <property type="entry name" value="INTEGRASE CORE DOMAIN PROTEIN"/>
    <property type="match status" value="1"/>
</dbReference>
<dbReference type="GO" id="GO:0015074">
    <property type="term" value="P:DNA integration"/>
    <property type="evidence" value="ECO:0007669"/>
    <property type="project" value="InterPro"/>
</dbReference>
<dbReference type="GO" id="GO:0003676">
    <property type="term" value="F:nucleic acid binding"/>
    <property type="evidence" value="ECO:0007669"/>
    <property type="project" value="InterPro"/>
</dbReference>
<dbReference type="AlphaFoldDB" id="A0A5E4WZR6"/>
<dbReference type="SUPFAM" id="SSF53098">
    <property type="entry name" value="Ribonuclease H-like"/>
    <property type="match status" value="1"/>
</dbReference>
<dbReference type="Proteomes" id="UP000384354">
    <property type="component" value="Unassembled WGS sequence"/>
</dbReference>
<dbReference type="InterPro" id="IPR001584">
    <property type="entry name" value="Integrase_cat-core"/>
</dbReference>
<protein>
    <submittedName>
        <fullName evidence="2">Integrase, catalytic region</fullName>
    </submittedName>
</protein>
<gene>
    <name evidence="2" type="ORF">PCE31106_03566</name>
</gene>
<name>A0A5E4WZR6_9BURK</name>
<reference evidence="2 3" key="1">
    <citation type="submission" date="2019-08" db="EMBL/GenBank/DDBJ databases">
        <authorList>
            <person name="Peeters C."/>
        </authorList>
    </citation>
    <scope>NUCLEOTIDE SEQUENCE [LARGE SCALE GENOMIC DNA]</scope>
    <source>
        <strain evidence="2 3">LMG 31106</strain>
    </source>
</reference>
<dbReference type="PANTHER" id="PTHR47515">
    <property type="entry name" value="LOW CALCIUM RESPONSE LOCUS PROTEIN T"/>
    <property type="match status" value="1"/>
</dbReference>
<proteinExistence type="predicted"/>
<dbReference type="EMBL" id="CABPSL010000015">
    <property type="protein sequence ID" value="VVE29525.1"/>
    <property type="molecule type" value="Genomic_DNA"/>
</dbReference>
<dbReference type="InterPro" id="IPR012337">
    <property type="entry name" value="RNaseH-like_sf"/>
</dbReference>
<evidence type="ECO:0000313" key="3">
    <source>
        <dbReference type="Proteomes" id="UP000384354"/>
    </source>
</evidence>
<dbReference type="PROSITE" id="PS50994">
    <property type="entry name" value="INTEGRASE"/>
    <property type="match status" value="1"/>
</dbReference>
<dbReference type="Pfam" id="PF00665">
    <property type="entry name" value="rve"/>
    <property type="match status" value="1"/>
</dbReference>
<accession>A0A5E4WZR6</accession>
<sequence>MTKSTFTDSRIMDALKRSESGVAAPVNAVWSMDFMHDLLKDGRSIRLFNVIDDFNRRALGIEIDFSLPSARVIRAVAQIIGWRGKPMAIRCDNDPEYLSETITQWAGQRGIALNYSWRRNAETAAHGRGIVSTSDSR</sequence>
<dbReference type="Gene3D" id="3.30.420.10">
    <property type="entry name" value="Ribonuclease H-like superfamily/Ribonuclease H"/>
    <property type="match status" value="1"/>
</dbReference>
<evidence type="ECO:0000259" key="1">
    <source>
        <dbReference type="PROSITE" id="PS50994"/>
    </source>
</evidence>